<accession>A0A829PUH1</accession>
<dbReference type="InterPro" id="IPR036271">
    <property type="entry name" value="Tet_transcr_reg_TetR-rel_C_sf"/>
</dbReference>
<dbReference type="PANTHER" id="PTHR30055">
    <property type="entry name" value="HTH-TYPE TRANSCRIPTIONAL REGULATOR RUTR"/>
    <property type="match status" value="1"/>
</dbReference>
<dbReference type="Gene3D" id="1.10.357.10">
    <property type="entry name" value="Tetracycline Repressor, domain 2"/>
    <property type="match status" value="1"/>
</dbReference>
<dbReference type="PROSITE" id="PS50977">
    <property type="entry name" value="HTH_TETR_2"/>
    <property type="match status" value="1"/>
</dbReference>
<dbReference type="Pfam" id="PF00440">
    <property type="entry name" value="TetR_N"/>
    <property type="match status" value="1"/>
</dbReference>
<gene>
    <name evidence="6" type="ORF">L829_4576</name>
</gene>
<dbReference type="GO" id="GO:0003700">
    <property type="term" value="F:DNA-binding transcription factor activity"/>
    <property type="evidence" value="ECO:0007669"/>
    <property type="project" value="TreeGrafter"/>
</dbReference>
<keyword evidence="2 4" id="KW-0238">DNA-binding</keyword>
<dbReference type="InterPro" id="IPR050109">
    <property type="entry name" value="HTH-type_TetR-like_transc_reg"/>
</dbReference>
<protein>
    <submittedName>
        <fullName evidence="6">Bacterial regulatory s, tetR family protein</fullName>
    </submittedName>
</protein>
<dbReference type="PANTHER" id="PTHR30055:SF234">
    <property type="entry name" value="HTH-TYPE TRANSCRIPTIONAL REGULATOR BETI"/>
    <property type="match status" value="1"/>
</dbReference>
<feature type="domain" description="HTH tetR-type" evidence="5">
    <location>
        <begin position="23"/>
        <end position="83"/>
    </location>
</feature>
<keyword evidence="3" id="KW-0804">Transcription</keyword>
<dbReference type="Gene3D" id="1.10.10.60">
    <property type="entry name" value="Homeodomain-like"/>
    <property type="match status" value="1"/>
</dbReference>
<evidence type="ECO:0000313" key="6">
    <source>
        <dbReference type="EMBL" id="ETZ90990.1"/>
    </source>
</evidence>
<evidence type="ECO:0000256" key="4">
    <source>
        <dbReference type="PROSITE-ProRule" id="PRU00335"/>
    </source>
</evidence>
<organism evidence="6 7">
    <name type="scientific">Mycobacteroides abscessus MAB_030201_1075</name>
    <dbReference type="NCBI Taxonomy" id="1335410"/>
    <lineage>
        <taxon>Bacteria</taxon>
        <taxon>Bacillati</taxon>
        <taxon>Actinomycetota</taxon>
        <taxon>Actinomycetes</taxon>
        <taxon>Mycobacteriales</taxon>
        <taxon>Mycobacteriaceae</taxon>
        <taxon>Mycobacteroides</taxon>
        <taxon>Mycobacteroides abscessus</taxon>
    </lineage>
</organism>
<evidence type="ECO:0000256" key="2">
    <source>
        <dbReference type="ARBA" id="ARBA00023125"/>
    </source>
</evidence>
<comment type="caution">
    <text evidence="6">The sequence shown here is derived from an EMBL/GenBank/DDBJ whole genome shotgun (WGS) entry which is preliminary data.</text>
</comment>
<dbReference type="EMBL" id="JAOX01000001">
    <property type="protein sequence ID" value="ETZ90990.1"/>
    <property type="molecule type" value="Genomic_DNA"/>
</dbReference>
<feature type="DNA-binding region" description="H-T-H motif" evidence="4">
    <location>
        <begin position="46"/>
        <end position="65"/>
    </location>
</feature>
<name>A0A829PUH1_9MYCO</name>
<evidence type="ECO:0000256" key="3">
    <source>
        <dbReference type="ARBA" id="ARBA00023163"/>
    </source>
</evidence>
<dbReference type="InterPro" id="IPR009057">
    <property type="entry name" value="Homeodomain-like_sf"/>
</dbReference>
<dbReference type="InterPro" id="IPR001647">
    <property type="entry name" value="HTH_TetR"/>
</dbReference>
<proteinExistence type="predicted"/>
<keyword evidence="1" id="KW-0805">Transcription regulation</keyword>
<dbReference type="Proteomes" id="UP000019854">
    <property type="component" value="Unassembled WGS sequence"/>
</dbReference>
<sequence length="227" mass="24453">MAPLVDAGGGVTVQAMDAQASADPVTERILDAALSCVTEFGVRRTTLVEVAKRAGVSRPSVYRRWPDVRTLVAELLTREMGSILPATGRGCARERLVRSVTGLVTQVREHSIFAAILRSDPELLLTYIVQRLGTSQRALIGWTAMLIVEGQADGSIRAGTPEQMAAMVLLIGQSVLQSARIVADILSPDELVDELATAIDGYLKARSAPARRIHDNPAQQHPPQCRP</sequence>
<evidence type="ECO:0000313" key="7">
    <source>
        <dbReference type="Proteomes" id="UP000019854"/>
    </source>
</evidence>
<evidence type="ECO:0000256" key="1">
    <source>
        <dbReference type="ARBA" id="ARBA00023015"/>
    </source>
</evidence>
<dbReference type="PRINTS" id="PR00455">
    <property type="entry name" value="HTHTETR"/>
</dbReference>
<dbReference type="SUPFAM" id="SSF46689">
    <property type="entry name" value="Homeodomain-like"/>
    <property type="match status" value="1"/>
</dbReference>
<dbReference type="SUPFAM" id="SSF48498">
    <property type="entry name" value="Tetracyclin repressor-like, C-terminal domain"/>
    <property type="match status" value="1"/>
</dbReference>
<dbReference type="GO" id="GO:0000976">
    <property type="term" value="F:transcription cis-regulatory region binding"/>
    <property type="evidence" value="ECO:0007669"/>
    <property type="project" value="TreeGrafter"/>
</dbReference>
<evidence type="ECO:0000259" key="5">
    <source>
        <dbReference type="PROSITE" id="PS50977"/>
    </source>
</evidence>
<reference evidence="6 7" key="1">
    <citation type="submission" date="2014-01" db="EMBL/GenBank/DDBJ databases">
        <authorList>
            <person name="Zelazny A."/>
            <person name="Olivier K."/>
            <person name="Sampaio E.P."/>
            <person name="Holland S.M."/>
            <person name="Tallon L.J."/>
            <person name="Sadzewicz L.K."/>
            <person name="Sengamalay N."/>
            <person name="Fraser C.M."/>
            <person name="Hine E."/>
            <person name="Shefchek K.A."/>
            <person name="Das S.P."/>
            <person name="Shallom S.J."/>
            <person name="Agrawal S."/>
            <person name="Tettelin H."/>
        </authorList>
    </citation>
    <scope>NUCLEOTIDE SEQUENCE [LARGE SCALE GENOMIC DNA]</scope>
    <source>
        <strain evidence="6 7">MAB_030201_1075</strain>
    </source>
</reference>
<dbReference type="AlphaFoldDB" id="A0A829PUH1"/>